<keyword evidence="2" id="KW-0238">DNA-binding</keyword>
<dbReference type="Pfam" id="PF01614">
    <property type="entry name" value="IclR_C"/>
    <property type="match status" value="1"/>
</dbReference>
<sequence>MADERGGDMVLDDTQAATRPTRQSAGVVSVLNALRILEAVSHQQPVGVSELSRHVDLPKSSVQRSLRTLESAGWLRMVDRSRWGLTAKALGIGLRASGEWDIRTVAQPVMRRLCAETNETVHLVLRDDDEGIVAAREDSSQTIRTYVALGTRAPLYATSSGIAIMSRLPEEETAAILDGDLKSFTDTTVTDPELLMGEVRRTAERGYAFNPSSWWRPHVAAVAAPILNGAGEPLAALVISIPDFRVTEEVAAAIGESVRAAATEVCSQLP</sequence>
<dbReference type="PROSITE" id="PS51077">
    <property type="entry name" value="HTH_ICLR"/>
    <property type="match status" value="1"/>
</dbReference>
<dbReference type="SMART" id="SM00346">
    <property type="entry name" value="HTH_ICLR"/>
    <property type="match status" value="1"/>
</dbReference>
<dbReference type="InterPro" id="IPR029016">
    <property type="entry name" value="GAF-like_dom_sf"/>
</dbReference>
<protein>
    <submittedName>
        <fullName evidence="6">IclR family transcriptional regulator</fullName>
    </submittedName>
</protein>
<name>A0ABW2C880_9PSEU</name>
<dbReference type="Gene3D" id="3.30.450.40">
    <property type="match status" value="1"/>
</dbReference>
<dbReference type="SUPFAM" id="SSF55781">
    <property type="entry name" value="GAF domain-like"/>
    <property type="match status" value="1"/>
</dbReference>
<feature type="domain" description="IclR-ED" evidence="5">
    <location>
        <begin position="88"/>
        <end position="270"/>
    </location>
</feature>
<gene>
    <name evidence="6" type="ORF">ACFQGD_25660</name>
</gene>
<dbReference type="PROSITE" id="PS51078">
    <property type="entry name" value="ICLR_ED"/>
    <property type="match status" value="1"/>
</dbReference>
<dbReference type="InterPro" id="IPR036388">
    <property type="entry name" value="WH-like_DNA-bd_sf"/>
</dbReference>
<dbReference type="InterPro" id="IPR036390">
    <property type="entry name" value="WH_DNA-bd_sf"/>
</dbReference>
<dbReference type="InterPro" id="IPR050707">
    <property type="entry name" value="HTH_MetabolicPath_Reg"/>
</dbReference>
<comment type="caution">
    <text evidence="6">The sequence shown here is derived from an EMBL/GenBank/DDBJ whole genome shotgun (WGS) entry which is preliminary data.</text>
</comment>
<evidence type="ECO:0000259" key="4">
    <source>
        <dbReference type="PROSITE" id="PS51077"/>
    </source>
</evidence>
<dbReference type="RefSeq" id="WP_345402454.1">
    <property type="nucleotide sequence ID" value="NZ_BAABLA010000110.1"/>
</dbReference>
<proteinExistence type="predicted"/>
<reference evidence="7" key="1">
    <citation type="journal article" date="2019" name="Int. J. Syst. Evol. Microbiol.">
        <title>The Global Catalogue of Microorganisms (GCM) 10K type strain sequencing project: providing services to taxonomists for standard genome sequencing and annotation.</title>
        <authorList>
            <consortium name="The Broad Institute Genomics Platform"/>
            <consortium name="The Broad Institute Genome Sequencing Center for Infectious Disease"/>
            <person name="Wu L."/>
            <person name="Ma J."/>
        </authorList>
    </citation>
    <scope>NUCLEOTIDE SEQUENCE [LARGE SCALE GENOMIC DNA]</scope>
    <source>
        <strain evidence="7">KCTC 32255</strain>
    </source>
</reference>
<dbReference type="Gene3D" id="1.10.10.10">
    <property type="entry name" value="Winged helix-like DNA-binding domain superfamily/Winged helix DNA-binding domain"/>
    <property type="match status" value="1"/>
</dbReference>
<organism evidence="6 7">
    <name type="scientific">Haloechinothrix salitolerans</name>
    <dbReference type="NCBI Taxonomy" id="926830"/>
    <lineage>
        <taxon>Bacteria</taxon>
        <taxon>Bacillati</taxon>
        <taxon>Actinomycetota</taxon>
        <taxon>Actinomycetes</taxon>
        <taxon>Pseudonocardiales</taxon>
        <taxon>Pseudonocardiaceae</taxon>
        <taxon>Haloechinothrix</taxon>
    </lineage>
</organism>
<keyword evidence="3" id="KW-0804">Transcription</keyword>
<dbReference type="Pfam" id="PF09339">
    <property type="entry name" value="HTH_IclR"/>
    <property type="match status" value="1"/>
</dbReference>
<keyword evidence="1" id="KW-0805">Transcription regulation</keyword>
<evidence type="ECO:0000256" key="1">
    <source>
        <dbReference type="ARBA" id="ARBA00023015"/>
    </source>
</evidence>
<dbReference type="InterPro" id="IPR014757">
    <property type="entry name" value="Tscrpt_reg_IclR_C"/>
</dbReference>
<feature type="domain" description="HTH iclR-type" evidence="4">
    <location>
        <begin position="27"/>
        <end position="87"/>
    </location>
</feature>
<dbReference type="PANTHER" id="PTHR30136">
    <property type="entry name" value="HELIX-TURN-HELIX TRANSCRIPTIONAL REGULATOR, ICLR FAMILY"/>
    <property type="match status" value="1"/>
</dbReference>
<evidence type="ECO:0000256" key="3">
    <source>
        <dbReference type="ARBA" id="ARBA00023163"/>
    </source>
</evidence>
<evidence type="ECO:0000313" key="7">
    <source>
        <dbReference type="Proteomes" id="UP001596337"/>
    </source>
</evidence>
<evidence type="ECO:0000313" key="6">
    <source>
        <dbReference type="EMBL" id="MFC6870525.1"/>
    </source>
</evidence>
<keyword evidence="7" id="KW-1185">Reference proteome</keyword>
<accession>A0ABW2C880</accession>
<evidence type="ECO:0000256" key="2">
    <source>
        <dbReference type="ARBA" id="ARBA00023125"/>
    </source>
</evidence>
<dbReference type="EMBL" id="JBHSXX010000001">
    <property type="protein sequence ID" value="MFC6870525.1"/>
    <property type="molecule type" value="Genomic_DNA"/>
</dbReference>
<dbReference type="PANTHER" id="PTHR30136:SF24">
    <property type="entry name" value="HTH-TYPE TRANSCRIPTIONAL REPRESSOR ALLR"/>
    <property type="match status" value="1"/>
</dbReference>
<dbReference type="Proteomes" id="UP001596337">
    <property type="component" value="Unassembled WGS sequence"/>
</dbReference>
<dbReference type="InterPro" id="IPR005471">
    <property type="entry name" value="Tscrpt_reg_IclR_N"/>
</dbReference>
<evidence type="ECO:0000259" key="5">
    <source>
        <dbReference type="PROSITE" id="PS51078"/>
    </source>
</evidence>
<dbReference type="SUPFAM" id="SSF46785">
    <property type="entry name" value="Winged helix' DNA-binding domain"/>
    <property type="match status" value="1"/>
</dbReference>